<gene>
    <name evidence="1" type="ORF">Tci_900898</name>
</gene>
<evidence type="ECO:0000313" key="1">
    <source>
        <dbReference type="EMBL" id="GFD28929.1"/>
    </source>
</evidence>
<comment type="caution">
    <text evidence="1">The sequence shown here is derived from an EMBL/GenBank/DDBJ whole genome shotgun (WGS) entry which is preliminary data.</text>
</comment>
<dbReference type="EMBL" id="BKCJ011389970">
    <property type="protein sequence ID" value="GFD28929.1"/>
    <property type="molecule type" value="Genomic_DNA"/>
</dbReference>
<organism evidence="1">
    <name type="scientific">Tanacetum cinerariifolium</name>
    <name type="common">Dalmatian daisy</name>
    <name type="synonym">Chrysanthemum cinerariifolium</name>
    <dbReference type="NCBI Taxonomy" id="118510"/>
    <lineage>
        <taxon>Eukaryota</taxon>
        <taxon>Viridiplantae</taxon>
        <taxon>Streptophyta</taxon>
        <taxon>Embryophyta</taxon>
        <taxon>Tracheophyta</taxon>
        <taxon>Spermatophyta</taxon>
        <taxon>Magnoliopsida</taxon>
        <taxon>eudicotyledons</taxon>
        <taxon>Gunneridae</taxon>
        <taxon>Pentapetalae</taxon>
        <taxon>asterids</taxon>
        <taxon>campanulids</taxon>
        <taxon>Asterales</taxon>
        <taxon>Asteraceae</taxon>
        <taxon>Asteroideae</taxon>
        <taxon>Anthemideae</taxon>
        <taxon>Anthemidinae</taxon>
        <taxon>Tanacetum</taxon>
    </lineage>
</organism>
<protein>
    <submittedName>
        <fullName evidence="1">Uncharacterized protein</fullName>
    </submittedName>
</protein>
<feature type="non-terminal residue" evidence="1">
    <location>
        <position position="1"/>
    </location>
</feature>
<sequence length="66" mass="7326">IHTLVGNSVKEILLKLNLPGHRILKDGGEGACFQPPQRFIAACSYPTNNYKDIMKAQVHVSRLPLL</sequence>
<name>A0A699V5I3_TANCI</name>
<accession>A0A699V5I3</accession>
<dbReference type="AlphaFoldDB" id="A0A699V5I3"/>
<proteinExistence type="predicted"/>
<reference evidence="1" key="1">
    <citation type="journal article" date="2019" name="Sci. Rep.">
        <title>Draft genome of Tanacetum cinerariifolium, the natural source of mosquito coil.</title>
        <authorList>
            <person name="Yamashiro T."/>
            <person name="Shiraishi A."/>
            <person name="Satake H."/>
            <person name="Nakayama K."/>
        </authorList>
    </citation>
    <scope>NUCLEOTIDE SEQUENCE</scope>
</reference>